<dbReference type="RefSeq" id="WP_311623055.1">
    <property type="nucleotide sequence ID" value="NZ_JAVRFE010000008.1"/>
</dbReference>
<gene>
    <name evidence="1" type="ORF">RM550_08335</name>
</gene>
<dbReference type="EMBL" id="JAVRFE010000008">
    <property type="protein sequence ID" value="MDT0455746.1"/>
    <property type="molecule type" value="Genomic_DNA"/>
</dbReference>
<organism evidence="1 2">
    <name type="scientific">Streptomyces mooreae</name>
    <dbReference type="NCBI Taxonomy" id="3075523"/>
    <lineage>
        <taxon>Bacteria</taxon>
        <taxon>Bacillati</taxon>
        <taxon>Actinomycetota</taxon>
        <taxon>Actinomycetes</taxon>
        <taxon>Kitasatosporales</taxon>
        <taxon>Streptomycetaceae</taxon>
        <taxon>Streptomyces</taxon>
    </lineage>
</organism>
<accession>A0ABU2T4J5</accession>
<reference evidence="1" key="1">
    <citation type="submission" date="2024-05" db="EMBL/GenBank/DDBJ databases">
        <title>30 novel species of actinomycetes from the DSMZ collection.</title>
        <authorList>
            <person name="Nouioui I."/>
        </authorList>
    </citation>
    <scope>NUCLEOTIDE SEQUENCE</scope>
    <source>
        <strain evidence="1">DSM 41527</strain>
    </source>
</reference>
<proteinExistence type="predicted"/>
<sequence length="183" mass="19847">MDWGTLLATLSGGVIAISGTVLADHLRHRHEGERTGEARRRAVYIEFITAAGVGHARLRQIAQSPEAEAGLAAAARAALSDAGIQEVRERLFIDATTDIAGAGQAMFERLRVLQRVVGEGARQTSPAFHDAYHPYLDAVWAYRVAVREELEGTSFGPAAFGWEEWDGTDRCAVCRRETAATEA</sequence>
<comment type="caution">
    <text evidence="1">The sequence shown here is derived from an EMBL/GenBank/DDBJ whole genome shotgun (WGS) entry which is preliminary data.</text>
</comment>
<protein>
    <submittedName>
        <fullName evidence="1">CchlQ</fullName>
    </submittedName>
</protein>
<evidence type="ECO:0000313" key="1">
    <source>
        <dbReference type="EMBL" id="MDT0455746.1"/>
    </source>
</evidence>
<dbReference type="Proteomes" id="UP001180551">
    <property type="component" value="Unassembled WGS sequence"/>
</dbReference>
<evidence type="ECO:0000313" key="2">
    <source>
        <dbReference type="Proteomes" id="UP001180551"/>
    </source>
</evidence>
<keyword evidence="2" id="KW-1185">Reference proteome</keyword>
<name>A0ABU2T4J5_9ACTN</name>